<dbReference type="Pfam" id="PF00005">
    <property type="entry name" value="ABC_tran"/>
    <property type="match status" value="1"/>
</dbReference>
<organism evidence="5 6">
    <name type="scientific">Fusicatenibacter saccharivorans</name>
    <dbReference type="NCBI Taxonomy" id="1150298"/>
    <lineage>
        <taxon>Bacteria</taxon>
        <taxon>Bacillati</taxon>
        <taxon>Bacillota</taxon>
        <taxon>Clostridia</taxon>
        <taxon>Lachnospirales</taxon>
        <taxon>Lachnospiraceae</taxon>
        <taxon>Fusicatenibacter</taxon>
    </lineage>
</organism>
<dbReference type="SUPFAM" id="SSF52540">
    <property type="entry name" value="P-loop containing nucleoside triphosphate hydrolases"/>
    <property type="match status" value="1"/>
</dbReference>
<accession>A0A174H654</accession>
<reference evidence="5 6" key="1">
    <citation type="submission" date="2015-09" db="EMBL/GenBank/DDBJ databases">
        <authorList>
            <consortium name="Pathogen Informatics"/>
        </authorList>
    </citation>
    <scope>NUCLEOTIDE SEQUENCE [LARGE SCALE GENOMIC DNA]</scope>
    <source>
        <strain evidence="5 6">2789STDY5608849</strain>
    </source>
</reference>
<evidence type="ECO:0000313" key="6">
    <source>
        <dbReference type="Proteomes" id="UP000095706"/>
    </source>
</evidence>
<dbReference type="PANTHER" id="PTHR42939:SF3">
    <property type="entry name" value="ABC TRANSPORTER ATP-BINDING COMPONENT"/>
    <property type="match status" value="1"/>
</dbReference>
<dbReference type="PANTHER" id="PTHR42939">
    <property type="entry name" value="ABC TRANSPORTER ATP-BINDING PROTEIN ALBC-RELATED"/>
    <property type="match status" value="1"/>
</dbReference>
<dbReference type="RefSeq" id="WP_055228287.1">
    <property type="nucleotide sequence ID" value="NZ_CYYV01000013.1"/>
</dbReference>
<evidence type="ECO:0000313" key="5">
    <source>
        <dbReference type="EMBL" id="CUO69661.1"/>
    </source>
</evidence>
<dbReference type="GO" id="GO:0016887">
    <property type="term" value="F:ATP hydrolysis activity"/>
    <property type="evidence" value="ECO:0007669"/>
    <property type="project" value="InterPro"/>
</dbReference>
<dbReference type="Gene3D" id="3.40.50.300">
    <property type="entry name" value="P-loop containing nucleotide triphosphate hydrolases"/>
    <property type="match status" value="1"/>
</dbReference>
<dbReference type="CDD" id="cd03230">
    <property type="entry name" value="ABC_DR_subfamily_A"/>
    <property type="match status" value="1"/>
</dbReference>
<gene>
    <name evidence="5" type="primary">ecsA_2</name>
    <name evidence="5" type="ORF">ERS852406_02591</name>
</gene>
<evidence type="ECO:0000256" key="3">
    <source>
        <dbReference type="ARBA" id="ARBA00022840"/>
    </source>
</evidence>
<protein>
    <submittedName>
        <fullName evidence="5">ABC-type transporter ATP-binding protein EcsA</fullName>
    </submittedName>
</protein>
<proteinExistence type="predicted"/>
<dbReference type="InterPro" id="IPR003439">
    <property type="entry name" value="ABC_transporter-like_ATP-bd"/>
</dbReference>
<dbReference type="InterPro" id="IPR051782">
    <property type="entry name" value="ABC_Transporter_VariousFunc"/>
</dbReference>
<dbReference type="InterPro" id="IPR003593">
    <property type="entry name" value="AAA+_ATPase"/>
</dbReference>
<evidence type="ECO:0000256" key="1">
    <source>
        <dbReference type="ARBA" id="ARBA00022448"/>
    </source>
</evidence>
<dbReference type="PROSITE" id="PS50893">
    <property type="entry name" value="ABC_TRANSPORTER_2"/>
    <property type="match status" value="1"/>
</dbReference>
<keyword evidence="2" id="KW-0547">Nucleotide-binding</keyword>
<dbReference type="AlphaFoldDB" id="A0A174H654"/>
<keyword evidence="3 5" id="KW-0067">ATP-binding</keyword>
<sequence>MNNNVYLKLENVKKSLANFELDNVSFSLPKGYIMGLIGSNGAGKTTTIKLILNMLDIENGNIEVLGKDYKENEKEIKQNIGVVFDSNFFVDTWTIKETEQALSVFYHEWNNEKFRLILKRFGLPLSKKINELSRGMQMKLMLACAFSHNAKLLILDEPTSGLDPATRNEFLEILQEFIQDGEKSVLFSTHITTDLERITDYITYLENGRVIYTGDMDGLMQKYYLIKGEPAKLTNELKKDILGIRSTTIGFEGLVETKLAHKYKGYILDVPTIDDIIICMSKEGKK</sequence>
<dbReference type="SMART" id="SM00382">
    <property type="entry name" value="AAA"/>
    <property type="match status" value="1"/>
</dbReference>
<dbReference type="EMBL" id="CYYV01000013">
    <property type="protein sequence ID" value="CUO69661.1"/>
    <property type="molecule type" value="Genomic_DNA"/>
</dbReference>
<keyword evidence="1" id="KW-0813">Transport</keyword>
<dbReference type="InterPro" id="IPR027417">
    <property type="entry name" value="P-loop_NTPase"/>
</dbReference>
<dbReference type="Proteomes" id="UP000095706">
    <property type="component" value="Unassembled WGS sequence"/>
</dbReference>
<dbReference type="GO" id="GO:0005524">
    <property type="term" value="F:ATP binding"/>
    <property type="evidence" value="ECO:0007669"/>
    <property type="project" value="UniProtKB-KW"/>
</dbReference>
<feature type="domain" description="ABC transporter" evidence="4">
    <location>
        <begin position="7"/>
        <end position="232"/>
    </location>
</feature>
<evidence type="ECO:0000259" key="4">
    <source>
        <dbReference type="PROSITE" id="PS50893"/>
    </source>
</evidence>
<evidence type="ECO:0000256" key="2">
    <source>
        <dbReference type="ARBA" id="ARBA00022741"/>
    </source>
</evidence>
<name>A0A174H654_9FIRM</name>